<name>A0AA36N7Q7_9DINO</name>
<feature type="coiled-coil region" evidence="1">
    <location>
        <begin position="461"/>
        <end position="488"/>
    </location>
</feature>
<dbReference type="EMBL" id="CAUJNA010003438">
    <property type="protein sequence ID" value="CAJ1402080.1"/>
    <property type="molecule type" value="Genomic_DNA"/>
</dbReference>
<accession>A0AA36N7Q7</accession>
<evidence type="ECO:0000256" key="1">
    <source>
        <dbReference type="SAM" id="Coils"/>
    </source>
</evidence>
<proteinExistence type="predicted"/>
<evidence type="ECO:0000256" key="2">
    <source>
        <dbReference type="SAM" id="MobiDB-lite"/>
    </source>
</evidence>
<feature type="coiled-coil region" evidence="1">
    <location>
        <begin position="288"/>
        <end position="315"/>
    </location>
</feature>
<feature type="compositionally biased region" description="Basic and acidic residues" evidence="2">
    <location>
        <begin position="20"/>
        <end position="40"/>
    </location>
</feature>
<evidence type="ECO:0000313" key="3">
    <source>
        <dbReference type="EMBL" id="CAJ1402080.1"/>
    </source>
</evidence>
<dbReference type="Proteomes" id="UP001178507">
    <property type="component" value="Unassembled WGS sequence"/>
</dbReference>
<comment type="caution">
    <text evidence="3">The sequence shown here is derived from an EMBL/GenBank/DDBJ whole genome shotgun (WGS) entry which is preliminary data.</text>
</comment>
<feature type="coiled-coil region" evidence="1">
    <location>
        <begin position="349"/>
        <end position="405"/>
    </location>
</feature>
<gene>
    <name evidence="3" type="ORF">EVOR1521_LOCUS25048</name>
</gene>
<reference evidence="3" key="1">
    <citation type="submission" date="2023-08" db="EMBL/GenBank/DDBJ databases">
        <authorList>
            <person name="Chen Y."/>
            <person name="Shah S."/>
            <person name="Dougan E. K."/>
            <person name="Thang M."/>
            <person name="Chan C."/>
        </authorList>
    </citation>
    <scope>NUCLEOTIDE SEQUENCE</scope>
</reference>
<evidence type="ECO:0000313" key="4">
    <source>
        <dbReference type="Proteomes" id="UP001178507"/>
    </source>
</evidence>
<keyword evidence="4" id="KW-1185">Reference proteome</keyword>
<keyword evidence="1" id="KW-0175">Coiled coil</keyword>
<protein>
    <submittedName>
        <fullName evidence="3">Uncharacterized protein</fullName>
    </submittedName>
</protein>
<feature type="region of interest" description="Disordered" evidence="2">
    <location>
        <begin position="1"/>
        <end position="40"/>
    </location>
</feature>
<dbReference type="AlphaFoldDB" id="A0AA36N7Q7"/>
<sequence length="565" mass="63735">MEPDLPSTVQAHPAPAGKPDLAKDAAKTAWRAKEQQREKGKVEMMGAERLVLAQERYKAFRARQLREREAAAEALQRDISKVQEHLWKTQMHTDESLEELEAQKRVYEVDEVDAKQARQRAQQRVIASREEGAAYALRAADEAQQALQEAEEVISTKKAEVKSLVDQHCDERAVFKAKLQKEVAAQDREAAAFAETVLVQTKSCHRQQEASRHNAAMHLEKVADLHQAARGEAQERMLLHEEKSKRHVKDLEKITHQLRMRGDEALVEKMSHTTAQLVAAKTFCAEVKESLNEEIRQAKLNMAKIQEEAAANTRNEQRAVQGLEAKALDQFLASLEEASGAWHETSGKRKALQEELDELHVKFQSLHDETQARMKAIMDLWRKDREAMEEKIQVLEVKRQDAFQVVTRTMQETKDGMQAKERAARESCAEAVSQCQRQSEDTVVATYEAAAEAAKNEELVAEQVLVEAQQWKSQIKDLQAAADEEIAAIEAKAASVEIQLEKDALAQVNLSKRLAQSAAEEEKVFISETAAAWARVRKACYQLRLASLHDFARSIANGQFDSKLD</sequence>
<feature type="coiled-coil region" evidence="1">
    <location>
        <begin position="65"/>
        <end position="167"/>
    </location>
</feature>
<organism evidence="3 4">
    <name type="scientific">Effrenium voratum</name>
    <dbReference type="NCBI Taxonomy" id="2562239"/>
    <lineage>
        <taxon>Eukaryota</taxon>
        <taxon>Sar</taxon>
        <taxon>Alveolata</taxon>
        <taxon>Dinophyceae</taxon>
        <taxon>Suessiales</taxon>
        <taxon>Symbiodiniaceae</taxon>
        <taxon>Effrenium</taxon>
    </lineage>
</organism>